<feature type="region of interest" description="Disordered" evidence="3">
    <location>
        <begin position="493"/>
        <end position="515"/>
    </location>
</feature>
<sequence length="551" mass="61642">MLREETLKWFTETQAPLLLQNGTSPDWFHGFITRKDAEDLLKEKGQGCFLIRLSDKAIGYILSYRGKDRCRHFIINQLANGYYIVSGDNYSHKSLRALIKYYQNSAIEPFGEFLTDPCKQEPDKSVYDKISIDLASSLHQKKQRGKNPSGLPAQEVPETYSAALLKKEIPSNTLVLQQNPATIPSQSQKNLPELQQQHLLRERKSCSAEYFDRSPPLPERSSLLLGCAFRETDKDDVIEKGSVIYAQLNKKLVGERHLSLETSSSIPHKVPSGSAVGSPYEEKMKNQKESDNASHLQAKNISTIYSMLKESPSSQKNNCKTSNLPEIVYSEVNYQHDRSKSLPSGAHSSFTLSCTEATPTETTKIASNTLPPAPCVPSPQLANKTRIFFEAEPPGQQFSSYATSFSCIEGLKNDNNFCDTPSGSIDKQIHQLNSPKPPSSRATPTNNTYEHILVGCSKPAGYSQDSDQLSKFPFIAHACTNVHEESTALNAGAEDTYERIPERPSNSSAGDSDNTYEQLPLNFLKVAEIKSKPIQKNDKRRRFFFVDRKNK</sequence>
<dbReference type="PROSITE" id="PS50001">
    <property type="entry name" value="SH2"/>
    <property type="match status" value="1"/>
</dbReference>
<dbReference type="OrthoDB" id="6108017at2759"/>
<reference evidence="6" key="1">
    <citation type="submission" date="2025-08" db="UniProtKB">
        <authorList>
            <consortium name="RefSeq"/>
        </authorList>
    </citation>
    <scope>IDENTIFICATION</scope>
</reference>
<protein>
    <submittedName>
        <fullName evidence="6">SH2 domain-containing protein 7</fullName>
    </submittedName>
</protein>
<name>A0A6P8P7Q5_GEOSA</name>
<evidence type="ECO:0000313" key="5">
    <source>
        <dbReference type="Proteomes" id="UP000515159"/>
    </source>
</evidence>
<dbReference type="FunCoup" id="A0A6P8P7Q5">
    <property type="interactions" value="409"/>
</dbReference>
<dbReference type="SMART" id="SM00252">
    <property type="entry name" value="SH2"/>
    <property type="match status" value="1"/>
</dbReference>
<dbReference type="Proteomes" id="UP000515159">
    <property type="component" value="Chromosome 14"/>
</dbReference>
<dbReference type="FunFam" id="3.30.505.10:FF:000059">
    <property type="entry name" value="hematopoietic SH2 domain-containing protein"/>
    <property type="match status" value="1"/>
</dbReference>
<evidence type="ECO:0000256" key="1">
    <source>
        <dbReference type="ARBA" id="ARBA00022999"/>
    </source>
</evidence>
<dbReference type="CTD" id="646892"/>
<dbReference type="PANTHER" id="PTHR14388:SF6">
    <property type="entry name" value="SH2 DOMAIN-CONTAINING PROTEIN 7"/>
    <property type="match status" value="1"/>
</dbReference>
<evidence type="ECO:0000256" key="3">
    <source>
        <dbReference type="SAM" id="MobiDB-lite"/>
    </source>
</evidence>
<accession>A0A6P8P7Q5</accession>
<dbReference type="SUPFAM" id="SSF55550">
    <property type="entry name" value="SH2 domain"/>
    <property type="match status" value="1"/>
</dbReference>
<feature type="region of interest" description="Disordered" evidence="3">
    <location>
        <begin position="263"/>
        <end position="294"/>
    </location>
</feature>
<dbReference type="Pfam" id="PF00017">
    <property type="entry name" value="SH2"/>
    <property type="match status" value="1"/>
</dbReference>
<dbReference type="GO" id="GO:0005737">
    <property type="term" value="C:cytoplasm"/>
    <property type="evidence" value="ECO:0007669"/>
    <property type="project" value="TreeGrafter"/>
</dbReference>
<feature type="domain" description="SH2" evidence="4">
    <location>
        <begin position="27"/>
        <end position="118"/>
    </location>
</feature>
<dbReference type="Gene3D" id="3.30.505.10">
    <property type="entry name" value="SH2 domain"/>
    <property type="match status" value="1"/>
</dbReference>
<feature type="compositionally biased region" description="Basic and acidic residues" evidence="3">
    <location>
        <begin position="280"/>
        <end position="292"/>
    </location>
</feature>
<dbReference type="KEGG" id="gsh:117348624"/>
<dbReference type="PANTHER" id="PTHR14388">
    <property type="entry name" value="T CELL-SPECIFIC ADAPTER PROTEIN TSAD"/>
    <property type="match status" value="1"/>
</dbReference>
<dbReference type="PRINTS" id="PR00401">
    <property type="entry name" value="SH2DOMAIN"/>
</dbReference>
<keyword evidence="1 2" id="KW-0727">SH2 domain</keyword>
<dbReference type="AlphaFoldDB" id="A0A6P8P7Q5"/>
<proteinExistence type="predicted"/>
<dbReference type="RefSeq" id="XP_033776840.1">
    <property type="nucleotide sequence ID" value="XM_033920949.1"/>
</dbReference>
<dbReference type="InterPro" id="IPR036860">
    <property type="entry name" value="SH2_dom_sf"/>
</dbReference>
<evidence type="ECO:0000313" key="6">
    <source>
        <dbReference type="RefSeq" id="XP_033776840.1"/>
    </source>
</evidence>
<evidence type="ECO:0000256" key="2">
    <source>
        <dbReference type="PROSITE-ProRule" id="PRU00191"/>
    </source>
</evidence>
<evidence type="ECO:0000259" key="4">
    <source>
        <dbReference type="PROSITE" id="PS50001"/>
    </source>
</evidence>
<keyword evidence="5" id="KW-1185">Reference proteome</keyword>
<dbReference type="InParanoid" id="A0A6P8P7Q5"/>
<dbReference type="InterPro" id="IPR000980">
    <property type="entry name" value="SH2"/>
</dbReference>
<feature type="compositionally biased region" description="Polar residues" evidence="3">
    <location>
        <begin position="504"/>
        <end position="515"/>
    </location>
</feature>
<dbReference type="GeneID" id="117348624"/>
<gene>
    <name evidence="6" type="primary">SH2D7</name>
</gene>
<organism evidence="5 6">
    <name type="scientific">Geotrypetes seraphini</name>
    <name type="common">Gaboon caecilian</name>
    <name type="synonym">Caecilia seraphini</name>
    <dbReference type="NCBI Taxonomy" id="260995"/>
    <lineage>
        <taxon>Eukaryota</taxon>
        <taxon>Metazoa</taxon>
        <taxon>Chordata</taxon>
        <taxon>Craniata</taxon>
        <taxon>Vertebrata</taxon>
        <taxon>Euteleostomi</taxon>
        <taxon>Amphibia</taxon>
        <taxon>Gymnophiona</taxon>
        <taxon>Geotrypetes</taxon>
    </lineage>
</organism>